<protein>
    <submittedName>
        <fullName evidence="1">Uncharacterized protein</fullName>
    </submittedName>
</protein>
<dbReference type="STRING" id="927083.DB32_003734"/>
<sequence>MRGPKRYHSIEEFEREEIRTDIKLGWSLDDLYADANLERRVEEAEKDPAELDFD</sequence>
<organism evidence="1 2">
    <name type="scientific">Sandaracinus amylolyticus</name>
    <dbReference type="NCBI Taxonomy" id="927083"/>
    <lineage>
        <taxon>Bacteria</taxon>
        <taxon>Pseudomonadati</taxon>
        <taxon>Myxococcota</taxon>
        <taxon>Polyangia</taxon>
        <taxon>Polyangiales</taxon>
        <taxon>Sandaracinaceae</taxon>
        <taxon>Sandaracinus</taxon>
    </lineage>
</organism>
<proteinExistence type="predicted"/>
<keyword evidence="2" id="KW-1185">Reference proteome</keyword>
<accession>A0A0F6YIE2</accession>
<name>A0A0F6YIE2_9BACT</name>
<evidence type="ECO:0000313" key="1">
    <source>
        <dbReference type="EMBL" id="AKF06585.1"/>
    </source>
</evidence>
<dbReference type="RefSeq" id="WP_157069150.1">
    <property type="nucleotide sequence ID" value="NZ_CP011125.1"/>
</dbReference>
<dbReference type="OrthoDB" id="5526204at2"/>
<gene>
    <name evidence="1" type="ORF">DB32_003734</name>
</gene>
<reference evidence="1 2" key="1">
    <citation type="submission" date="2015-03" db="EMBL/GenBank/DDBJ databases">
        <title>Genome assembly of Sandaracinus amylolyticus DSM 53668.</title>
        <authorList>
            <person name="Sharma G."/>
            <person name="Subramanian S."/>
        </authorList>
    </citation>
    <scope>NUCLEOTIDE SEQUENCE [LARGE SCALE GENOMIC DNA]</scope>
    <source>
        <strain evidence="1 2">DSM 53668</strain>
    </source>
</reference>
<dbReference type="AlphaFoldDB" id="A0A0F6YIE2"/>
<dbReference type="EMBL" id="CP011125">
    <property type="protein sequence ID" value="AKF06585.1"/>
    <property type="molecule type" value="Genomic_DNA"/>
</dbReference>
<dbReference type="KEGG" id="samy:DB32_003734"/>
<evidence type="ECO:0000313" key="2">
    <source>
        <dbReference type="Proteomes" id="UP000034883"/>
    </source>
</evidence>
<dbReference type="Proteomes" id="UP000034883">
    <property type="component" value="Chromosome"/>
</dbReference>